<feature type="region of interest" description="Disordered" evidence="1">
    <location>
        <begin position="186"/>
        <end position="214"/>
    </location>
</feature>
<evidence type="ECO:0000313" key="2">
    <source>
        <dbReference type="EMBL" id="KAK3347640.1"/>
    </source>
</evidence>
<reference evidence="2" key="2">
    <citation type="submission" date="2023-06" db="EMBL/GenBank/DDBJ databases">
        <authorList>
            <consortium name="Lawrence Berkeley National Laboratory"/>
            <person name="Haridas S."/>
            <person name="Hensen N."/>
            <person name="Bonometti L."/>
            <person name="Westerberg I."/>
            <person name="Brannstrom I.O."/>
            <person name="Guillou S."/>
            <person name="Cros-Aarteil S."/>
            <person name="Calhoun S."/>
            <person name="Kuo A."/>
            <person name="Mondo S."/>
            <person name="Pangilinan J."/>
            <person name="Riley R."/>
            <person name="Labutti K."/>
            <person name="Andreopoulos B."/>
            <person name="Lipzen A."/>
            <person name="Chen C."/>
            <person name="Yanf M."/>
            <person name="Daum C."/>
            <person name="Ng V."/>
            <person name="Clum A."/>
            <person name="Steindorff A."/>
            <person name="Ohm R."/>
            <person name="Martin F."/>
            <person name="Silar P."/>
            <person name="Natvig D."/>
            <person name="Lalanne C."/>
            <person name="Gautier V."/>
            <person name="Ament-Velasquez S.L."/>
            <person name="Kruys A."/>
            <person name="Hutchinson M.I."/>
            <person name="Powell A.J."/>
            <person name="Barry K."/>
            <person name="Miller A.N."/>
            <person name="Grigoriev I.V."/>
            <person name="Debuchy R."/>
            <person name="Gladieux P."/>
            <person name="Thoren M.H."/>
            <person name="Johannesson H."/>
        </authorList>
    </citation>
    <scope>NUCLEOTIDE SEQUENCE</scope>
    <source>
        <strain evidence="2">CBS 560.94</strain>
    </source>
</reference>
<comment type="caution">
    <text evidence="2">The sequence shown here is derived from an EMBL/GenBank/DDBJ whole genome shotgun (WGS) entry which is preliminary data.</text>
</comment>
<protein>
    <submittedName>
        <fullName evidence="2">Uncharacterized protein</fullName>
    </submittedName>
</protein>
<proteinExistence type="predicted"/>
<dbReference type="RefSeq" id="XP_062682722.1">
    <property type="nucleotide sequence ID" value="XM_062830456.1"/>
</dbReference>
<reference evidence="2" key="1">
    <citation type="journal article" date="2023" name="Mol. Phylogenet. Evol.">
        <title>Genome-scale phylogeny and comparative genomics of the fungal order Sordariales.</title>
        <authorList>
            <person name="Hensen N."/>
            <person name="Bonometti L."/>
            <person name="Westerberg I."/>
            <person name="Brannstrom I.O."/>
            <person name="Guillou S."/>
            <person name="Cros-Aarteil S."/>
            <person name="Calhoun S."/>
            <person name="Haridas S."/>
            <person name="Kuo A."/>
            <person name="Mondo S."/>
            <person name="Pangilinan J."/>
            <person name="Riley R."/>
            <person name="LaButti K."/>
            <person name="Andreopoulos B."/>
            <person name="Lipzen A."/>
            <person name="Chen C."/>
            <person name="Yan M."/>
            <person name="Daum C."/>
            <person name="Ng V."/>
            <person name="Clum A."/>
            <person name="Steindorff A."/>
            <person name="Ohm R.A."/>
            <person name="Martin F."/>
            <person name="Silar P."/>
            <person name="Natvig D.O."/>
            <person name="Lalanne C."/>
            <person name="Gautier V."/>
            <person name="Ament-Velasquez S.L."/>
            <person name="Kruys A."/>
            <person name="Hutchinson M.I."/>
            <person name="Powell A.J."/>
            <person name="Barry K."/>
            <person name="Miller A.N."/>
            <person name="Grigoriev I.V."/>
            <person name="Debuchy R."/>
            <person name="Gladieux P."/>
            <person name="Hiltunen Thoren M."/>
            <person name="Johannesson H."/>
        </authorList>
    </citation>
    <scope>NUCLEOTIDE SEQUENCE</scope>
    <source>
        <strain evidence="2">CBS 560.94</strain>
    </source>
</reference>
<dbReference type="Proteomes" id="UP001278500">
    <property type="component" value="Unassembled WGS sequence"/>
</dbReference>
<dbReference type="GeneID" id="87867610"/>
<keyword evidence="3" id="KW-1185">Reference proteome</keyword>
<gene>
    <name evidence="2" type="ORF">B0H65DRAFT_570676</name>
</gene>
<evidence type="ECO:0000256" key="1">
    <source>
        <dbReference type="SAM" id="MobiDB-lite"/>
    </source>
</evidence>
<dbReference type="AlphaFoldDB" id="A0AAE0JGX6"/>
<dbReference type="EMBL" id="JAUEPP010000003">
    <property type="protein sequence ID" value="KAK3347640.1"/>
    <property type="molecule type" value="Genomic_DNA"/>
</dbReference>
<accession>A0AAE0JGX6</accession>
<evidence type="ECO:0000313" key="3">
    <source>
        <dbReference type="Proteomes" id="UP001278500"/>
    </source>
</evidence>
<organism evidence="2 3">
    <name type="scientific">Neurospora tetraspora</name>
    <dbReference type="NCBI Taxonomy" id="94610"/>
    <lineage>
        <taxon>Eukaryota</taxon>
        <taxon>Fungi</taxon>
        <taxon>Dikarya</taxon>
        <taxon>Ascomycota</taxon>
        <taxon>Pezizomycotina</taxon>
        <taxon>Sordariomycetes</taxon>
        <taxon>Sordariomycetidae</taxon>
        <taxon>Sordariales</taxon>
        <taxon>Sordariaceae</taxon>
        <taxon>Neurospora</taxon>
    </lineage>
</organism>
<sequence>MNKTGCHFTRPTQKLSPLPHYLVPTTLSSTSFSLSLLILTSHLSNFAQPQRVRDLANILKIFFYHNPAQDVKMSDHEIIQAIKGVDRPEPPTTQGRVNAAKGIIQSVLSQDYDLKELKDLRKIVWDYRKSLDKVSPRDTADSKRTRYRYSLCIDISYILQGLEYKLAGGPDDELCKNLEATLGEPLEGKEKDASAGVQKGVDGECDEEEDWVLV</sequence>
<name>A0AAE0JGX6_9PEZI</name>
<feature type="compositionally biased region" description="Acidic residues" evidence="1">
    <location>
        <begin position="203"/>
        <end position="214"/>
    </location>
</feature>